<organism evidence="2 3">
    <name type="scientific">Photobacterium proteolyticum</name>
    <dbReference type="NCBI Taxonomy" id="1903952"/>
    <lineage>
        <taxon>Bacteria</taxon>
        <taxon>Pseudomonadati</taxon>
        <taxon>Pseudomonadota</taxon>
        <taxon>Gammaproteobacteria</taxon>
        <taxon>Vibrionales</taxon>
        <taxon>Vibrionaceae</taxon>
        <taxon>Photobacterium</taxon>
    </lineage>
</organism>
<reference evidence="2 3" key="1">
    <citation type="submission" date="2016-09" db="EMBL/GenBank/DDBJ databases">
        <title>Photobacterium proteolyticum sp. nov. a protease producing bacterium isolated from ocean sediments of Laizhou Bay.</title>
        <authorList>
            <person name="Li Y."/>
        </authorList>
    </citation>
    <scope>NUCLEOTIDE SEQUENCE [LARGE SCALE GENOMIC DNA]</scope>
    <source>
        <strain evidence="2 3">13-12</strain>
    </source>
</reference>
<proteinExistence type="predicted"/>
<feature type="transmembrane region" description="Helical" evidence="1">
    <location>
        <begin position="194"/>
        <end position="213"/>
    </location>
</feature>
<dbReference type="STRING" id="1903952.BIT28_20130"/>
<evidence type="ECO:0000313" key="3">
    <source>
        <dbReference type="Proteomes" id="UP000186905"/>
    </source>
</evidence>
<gene>
    <name evidence="2" type="ORF">BIT28_20130</name>
</gene>
<dbReference type="Proteomes" id="UP000186905">
    <property type="component" value="Unassembled WGS sequence"/>
</dbReference>
<feature type="transmembrane region" description="Helical" evidence="1">
    <location>
        <begin position="137"/>
        <end position="158"/>
    </location>
</feature>
<keyword evidence="1" id="KW-0812">Transmembrane</keyword>
<feature type="transmembrane region" description="Helical" evidence="1">
    <location>
        <begin position="170"/>
        <end position="188"/>
    </location>
</feature>
<keyword evidence="3" id="KW-1185">Reference proteome</keyword>
<feature type="transmembrane region" description="Helical" evidence="1">
    <location>
        <begin position="96"/>
        <end position="117"/>
    </location>
</feature>
<evidence type="ECO:0000256" key="1">
    <source>
        <dbReference type="SAM" id="Phobius"/>
    </source>
</evidence>
<dbReference type="AlphaFoldDB" id="A0A1Q9GI78"/>
<dbReference type="RefSeq" id="WP_075766212.1">
    <property type="nucleotide sequence ID" value="NZ_MJIL01000085.1"/>
</dbReference>
<feature type="transmembrane region" description="Helical" evidence="1">
    <location>
        <begin position="225"/>
        <end position="248"/>
    </location>
</feature>
<protein>
    <submittedName>
        <fullName evidence="2">Uncharacterized protein</fullName>
    </submittedName>
</protein>
<keyword evidence="1" id="KW-0472">Membrane</keyword>
<accession>A0A1Q9GI78</accession>
<sequence>MQLFLLFTIFIGMLVLVRQLEVYAASKLAQYGKYRLRYLTAFIGTPVHELSHALVCVLARHKIHEIKLLQLNGSSQLGYVHHSFNPKSLYQQCGRFFIGIAPIFGGLLTMAIMSKIIYPHYGFGQLIGANQNKLLTISSVSGYLDVFALNIGHTLALFTELFNQGKLKFIVWFFAMASITSHICPSASDMKGAAIGALFLSTLLAFLFFVVNINIYSIALTTISLLLGILTMFFLVLIIYFLLIIVIAKLLP</sequence>
<comment type="caution">
    <text evidence="2">The sequence shown here is derived from an EMBL/GenBank/DDBJ whole genome shotgun (WGS) entry which is preliminary data.</text>
</comment>
<dbReference type="EMBL" id="MJIL01000085">
    <property type="protein sequence ID" value="OLQ74181.1"/>
    <property type="molecule type" value="Genomic_DNA"/>
</dbReference>
<dbReference type="OrthoDB" id="258743at2"/>
<keyword evidence="1" id="KW-1133">Transmembrane helix</keyword>
<name>A0A1Q9GI78_9GAMM</name>
<evidence type="ECO:0000313" key="2">
    <source>
        <dbReference type="EMBL" id="OLQ74181.1"/>
    </source>
</evidence>